<evidence type="ECO:0000256" key="1">
    <source>
        <dbReference type="SAM" id="SignalP"/>
    </source>
</evidence>
<gene>
    <name evidence="2" type="ORF">DFH07DRAFT_282316</name>
</gene>
<accession>A0AAD7JR33</accession>
<evidence type="ECO:0000313" key="3">
    <source>
        <dbReference type="Proteomes" id="UP001215280"/>
    </source>
</evidence>
<dbReference type="AlphaFoldDB" id="A0AAD7JR33"/>
<sequence length="183" mass="17971">MFSVVFIVASLALARAAVANPVARAACNPTLAGNGISIGSGTLEVGYSNSVAGAPIISRALTTTAAAEYIAETTTIFNGGFLLEDANQPGSAAGLFPTNVDGVLSLETLVTPEDGTQGWGFVCSACNDPTTVGAGGVLASGCNVVSGTTGQCLQIGSAAGDAVTVATCTDLASGPQSFDVYLS</sequence>
<organism evidence="2 3">
    <name type="scientific">Mycena maculata</name>
    <dbReference type="NCBI Taxonomy" id="230809"/>
    <lineage>
        <taxon>Eukaryota</taxon>
        <taxon>Fungi</taxon>
        <taxon>Dikarya</taxon>
        <taxon>Basidiomycota</taxon>
        <taxon>Agaricomycotina</taxon>
        <taxon>Agaricomycetes</taxon>
        <taxon>Agaricomycetidae</taxon>
        <taxon>Agaricales</taxon>
        <taxon>Marasmiineae</taxon>
        <taxon>Mycenaceae</taxon>
        <taxon>Mycena</taxon>
    </lineage>
</organism>
<comment type="caution">
    <text evidence="2">The sequence shown here is derived from an EMBL/GenBank/DDBJ whole genome shotgun (WGS) entry which is preliminary data.</text>
</comment>
<evidence type="ECO:0000313" key="2">
    <source>
        <dbReference type="EMBL" id="KAJ7769695.1"/>
    </source>
</evidence>
<dbReference type="EMBL" id="JARJLG010000025">
    <property type="protein sequence ID" value="KAJ7769695.1"/>
    <property type="molecule type" value="Genomic_DNA"/>
</dbReference>
<keyword evidence="1" id="KW-0732">Signal</keyword>
<feature type="chain" id="PRO_5042065094" evidence="1">
    <location>
        <begin position="20"/>
        <end position="183"/>
    </location>
</feature>
<name>A0AAD7JR33_9AGAR</name>
<keyword evidence="3" id="KW-1185">Reference proteome</keyword>
<feature type="signal peptide" evidence="1">
    <location>
        <begin position="1"/>
        <end position="19"/>
    </location>
</feature>
<proteinExistence type="predicted"/>
<dbReference type="Proteomes" id="UP001215280">
    <property type="component" value="Unassembled WGS sequence"/>
</dbReference>
<reference evidence="2" key="1">
    <citation type="submission" date="2023-03" db="EMBL/GenBank/DDBJ databases">
        <title>Massive genome expansion in bonnet fungi (Mycena s.s.) driven by repeated elements and novel gene families across ecological guilds.</title>
        <authorList>
            <consortium name="Lawrence Berkeley National Laboratory"/>
            <person name="Harder C.B."/>
            <person name="Miyauchi S."/>
            <person name="Viragh M."/>
            <person name="Kuo A."/>
            <person name="Thoen E."/>
            <person name="Andreopoulos B."/>
            <person name="Lu D."/>
            <person name="Skrede I."/>
            <person name="Drula E."/>
            <person name="Henrissat B."/>
            <person name="Morin E."/>
            <person name="Kohler A."/>
            <person name="Barry K."/>
            <person name="LaButti K."/>
            <person name="Morin E."/>
            <person name="Salamov A."/>
            <person name="Lipzen A."/>
            <person name="Mereny Z."/>
            <person name="Hegedus B."/>
            <person name="Baldrian P."/>
            <person name="Stursova M."/>
            <person name="Weitz H."/>
            <person name="Taylor A."/>
            <person name="Grigoriev I.V."/>
            <person name="Nagy L.G."/>
            <person name="Martin F."/>
            <person name="Kauserud H."/>
        </authorList>
    </citation>
    <scope>NUCLEOTIDE SEQUENCE</scope>
    <source>
        <strain evidence="2">CBHHK188m</strain>
    </source>
</reference>
<protein>
    <submittedName>
        <fullName evidence="2">Uncharacterized protein</fullName>
    </submittedName>
</protein>